<organism evidence="2 3">
    <name type="scientific">Dunaliella salina</name>
    <name type="common">Green alga</name>
    <name type="synonym">Protococcus salinus</name>
    <dbReference type="NCBI Taxonomy" id="3046"/>
    <lineage>
        <taxon>Eukaryota</taxon>
        <taxon>Viridiplantae</taxon>
        <taxon>Chlorophyta</taxon>
        <taxon>core chlorophytes</taxon>
        <taxon>Chlorophyceae</taxon>
        <taxon>CS clade</taxon>
        <taxon>Chlamydomonadales</taxon>
        <taxon>Dunaliellaceae</taxon>
        <taxon>Dunaliella</taxon>
    </lineage>
</organism>
<feature type="compositionally biased region" description="Basic and acidic residues" evidence="1">
    <location>
        <begin position="351"/>
        <end position="362"/>
    </location>
</feature>
<feature type="region of interest" description="Disordered" evidence="1">
    <location>
        <begin position="264"/>
        <end position="429"/>
    </location>
</feature>
<feature type="region of interest" description="Disordered" evidence="1">
    <location>
        <begin position="1"/>
        <end position="80"/>
    </location>
</feature>
<dbReference type="Proteomes" id="UP000815325">
    <property type="component" value="Unassembled WGS sequence"/>
</dbReference>
<proteinExistence type="predicted"/>
<feature type="compositionally biased region" description="Basic and acidic residues" evidence="1">
    <location>
        <begin position="420"/>
        <end position="429"/>
    </location>
</feature>
<feature type="compositionally biased region" description="Low complexity" evidence="1">
    <location>
        <begin position="329"/>
        <end position="345"/>
    </location>
</feature>
<comment type="caution">
    <text evidence="2">The sequence shown here is derived from an EMBL/GenBank/DDBJ whole genome shotgun (WGS) entry which is preliminary data.</text>
</comment>
<keyword evidence="3" id="KW-1185">Reference proteome</keyword>
<feature type="compositionally biased region" description="Polar residues" evidence="1">
    <location>
        <begin position="294"/>
        <end position="303"/>
    </location>
</feature>
<gene>
    <name evidence="2" type="ORF">DUNSADRAFT_9789</name>
</gene>
<name>A0ABQ7GGM9_DUNSA</name>
<evidence type="ECO:0000256" key="1">
    <source>
        <dbReference type="SAM" id="MobiDB-lite"/>
    </source>
</evidence>
<sequence>MEGPRQRRAVNYAQQDEDSARKPPKKGSKRSSAGGESDYSGGGGSANSSEGEWELMDGEDDGRGRKRGRPFGSGTDAAGMRKWSVREGHMLLDGVLAFGGQRWQDVQRHCSLSSRPTRDIQEAGEAMAKIVTAAPIVVEAALHTLASREVPTQPQHKGDEGKPEQSSSGTEPNYAMAAYQGALAVYKEVCSMGPVESLSVKERKEREEQAREVAMKAAITEMKVVPDPICDYAVRSDTLKKLSKDAVMNKQKLQFSRAIFERVNNAKDQEEQQQQQQQQQEDRASVPPEGPGEASTQPGSTATPADVKAEEEQEGGKSEAGGAAGQVGTSGPSSSEPATPAAAEAQGAKGNKRETKERKPSGAEDGCQQAQQQQHSSALAQALPLEAKAAQVASLQGKAAPAVGPASGQAARVVCASRPVRKEKSLPPW</sequence>
<feature type="region of interest" description="Disordered" evidence="1">
    <location>
        <begin position="147"/>
        <end position="172"/>
    </location>
</feature>
<feature type="compositionally biased region" description="Low complexity" evidence="1">
    <location>
        <begin position="30"/>
        <end position="39"/>
    </location>
</feature>
<accession>A0ABQ7GGM9</accession>
<feature type="compositionally biased region" description="Low complexity" evidence="1">
    <location>
        <begin position="368"/>
        <end position="383"/>
    </location>
</feature>
<evidence type="ECO:0000313" key="3">
    <source>
        <dbReference type="Proteomes" id="UP000815325"/>
    </source>
</evidence>
<feature type="compositionally biased region" description="Basic and acidic residues" evidence="1">
    <location>
        <begin position="307"/>
        <end position="317"/>
    </location>
</feature>
<feature type="compositionally biased region" description="Acidic residues" evidence="1">
    <location>
        <begin position="51"/>
        <end position="60"/>
    </location>
</feature>
<reference evidence="2" key="1">
    <citation type="submission" date="2017-08" db="EMBL/GenBank/DDBJ databases">
        <authorList>
            <person name="Polle J.E."/>
            <person name="Barry K."/>
            <person name="Cushman J."/>
            <person name="Schmutz J."/>
            <person name="Tran D."/>
            <person name="Hathwaick L.T."/>
            <person name="Yim W.C."/>
            <person name="Jenkins J."/>
            <person name="Mckie-Krisberg Z.M."/>
            <person name="Prochnik S."/>
            <person name="Lindquist E."/>
            <person name="Dockter R.B."/>
            <person name="Adam C."/>
            <person name="Molina H."/>
            <person name="Bunkerborg J."/>
            <person name="Jin E."/>
            <person name="Buchheim M."/>
            <person name="Magnuson J."/>
        </authorList>
    </citation>
    <scope>NUCLEOTIDE SEQUENCE</scope>
    <source>
        <strain evidence="2">CCAP 19/18</strain>
    </source>
</reference>
<dbReference type="EMBL" id="MU069792">
    <property type="protein sequence ID" value="KAF5833765.1"/>
    <property type="molecule type" value="Genomic_DNA"/>
</dbReference>
<protein>
    <submittedName>
        <fullName evidence="2">Uncharacterized protein</fullName>
    </submittedName>
</protein>
<evidence type="ECO:0000313" key="2">
    <source>
        <dbReference type="EMBL" id="KAF5833765.1"/>
    </source>
</evidence>